<proteinExistence type="predicted"/>
<feature type="compositionally biased region" description="Acidic residues" evidence="1">
    <location>
        <begin position="237"/>
        <end position="250"/>
    </location>
</feature>
<evidence type="ECO:0000313" key="3">
    <source>
        <dbReference type="Proteomes" id="UP000799753"/>
    </source>
</evidence>
<protein>
    <submittedName>
        <fullName evidence="2">Uncharacterized protein</fullName>
    </submittedName>
</protein>
<dbReference type="AlphaFoldDB" id="A0A6A6RJB7"/>
<gene>
    <name evidence="2" type="ORF">P280DRAFT_484745</name>
</gene>
<dbReference type="Proteomes" id="UP000799753">
    <property type="component" value="Unassembled WGS sequence"/>
</dbReference>
<keyword evidence="3" id="KW-1185">Reference proteome</keyword>
<accession>A0A6A6RJB7</accession>
<name>A0A6A6RJB7_9PLEO</name>
<organism evidence="2 3">
    <name type="scientific">Massarina eburnea CBS 473.64</name>
    <dbReference type="NCBI Taxonomy" id="1395130"/>
    <lineage>
        <taxon>Eukaryota</taxon>
        <taxon>Fungi</taxon>
        <taxon>Dikarya</taxon>
        <taxon>Ascomycota</taxon>
        <taxon>Pezizomycotina</taxon>
        <taxon>Dothideomycetes</taxon>
        <taxon>Pleosporomycetidae</taxon>
        <taxon>Pleosporales</taxon>
        <taxon>Massarineae</taxon>
        <taxon>Massarinaceae</taxon>
        <taxon>Massarina</taxon>
    </lineage>
</organism>
<evidence type="ECO:0000313" key="2">
    <source>
        <dbReference type="EMBL" id="KAF2635372.1"/>
    </source>
</evidence>
<feature type="region of interest" description="Disordered" evidence="1">
    <location>
        <begin position="230"/>
        <end position="250"/>
    </location>
</feature>
<reference evidence="2" key="1">
    <citation type="journal article" date="2020" name="Stud. Mycol.">
        <title>101 Dothideomycetes genomes: a test case for predicting lifestyles and emergence of pathogens.</title>
        <authorList>
            <person name="Haridas S."/>
            <person name="Albert R."/>
            <person name="Binder M."/>
            <person name="Bloem J."/>
            <person name="Labutti K."/>
            <person name="Salamov A."/>
            <person name="Andreopoulos B."/>
            <person name="Baker S."/>
            <person name="Barry K."/>
            <person name="Bills G."/>
            <person name="Bluhm B."/>
            <person name="Cannon C."/>
            <person name="Castanera R."/>
            <person name="Culley D."/>
            <person name="Daum C."/>
            <person name="Ezra D."/>
            <person name="Gonzalez J."/>
            <person name="Henrissat B."/>
            <person name="Kuo A."/>
            <person name="Liang C."/>
            <person name="Lipzen A."/>
            <person name="Lutzoni F."/>
            <person name="Magnuson J."/>
            <person name="Mondo S."/>
            <person name="Nolan M."/>
            <person name="Ohm R."/>
            <person name="Pangilinan J."/>
            <person name="Park H.-J."/>
            <person name="Ramirez L."/>
            <person name="Alfaro M."/>
            <person name="Sun H."/>
            <person name="Tritt A."/>
            <person name="Yoshinaga Y."/>
            <person name="Zwiers L.-H."/>
            <person name="Turgeon B."/>
            <person name="Goodwin S."/>
            <person name="Spatafora J."/>
            <person name="Crous P."/>
            <person name="Grigoriev I."/>
        </authorList>
    </citation>
    <scope>NUCLEOTIDE SEQUENCE</scope>
    <source>
        <strain evidence="2">CBS 473.64</strain>
    </source>
</reference>
<sequence>MEGLWNPTKHPIFDPSFEQLGSMSTLTALYISHYSWPHGIKRRASNPLEGESKRRRISPKSYTSICVEYEVEMLDDPSQSSNEEMADSIYVEDTSPADEEADIGSLDIEVVEIADDPETHFSPMDLEHNIIVPIRPTVRQYVLQPTTVTIYLTNGTSITKKRAHTARQIVTYGFDPLTLRTLDLDPEWSVDHFDRMMWHVWEKALAKWSRKAWAERRFEKIIEGIEEEMRAVGAGQDDGEDADDEMNWDG</sequence>
<evidence type="ECO:0000256" key="1">
    <source>
        <dbReference type="SAM" id="MobiDB-lite"/>
    </source>
</evidence>
<dbReference type="EMBL" id="MU006808">
    <property type="protein sequence ID" value="KAF2635372.1"/>
    <property type="molecule type" value="Genomic_DNA"/>
</dbReference>